<feature type="transmembrane region" description="Helical" evidence="1">
    <location>
        <begin position="61"/>
        <end position="81"/>
    </location>
</feature>
<keyword evidence="1" id="KW-1133">Transmembrane helix</keyword>
<accession>A0ABW0SS93</accession>
<dbReference type="Proteomes" id="UP001596111">
    <property type="component" value="Unassembled WGS sequence"/>
</dbReference>
<keyword evidence="1" id="KW-0472">Membrane</keyword>
<protein>
    <submittedName>
        <fullName evidence="3">CPBP family intramembrane glutamic endopeptidase</fullName>
        <ecNumber evidence="3">3.4.-.-</ecNumber>
    </submittedName>
</protein>
<gene>
    <name evidence="3" type="ORF">ACFPPB_01100</name>
</gene>
<proteinExistence type="predicted"/>
<evidence type="ECO:0000313" key="4">
    <source>
        <dbReference type="Proteomes" id="UP001596111"/>
    </source>
</evidence>
<feature type="transmembrane region" description="Helical" evidence="1">
    <location>
        <begin position="162"/>
        <end position="179"/>
    </location>
</feature>
<feature type="transmembrane region" description="Helical" evidence="1">
    <location>
        <begin position="185"/>
        <end position="210"/>
    </location>
</feature>
<evidence type="ECO:0000259" key="2">
    <source>
        <dbReference type="Pfam" id="PF02517"/>
    </source>
</evidence>
<sequence length="265" mass="28319">MTRLDSSTPGSHPNGPHLRLALLFGLAGILATLALSPYLVAVMPLKLAAAPVPPWVLLTAQALQAGVLCWALGWLGLLLGARHGLDAPWLRAWAYRQPPDPSRRARWWLAALLGVLAALLVVGIELIGSSWHHAPDAVAGLGAAWRGALASFYGGIVEEIECRLFLVSLFVWLLAWFNQRQARSWMFIVAIALAALLFGAGHLPAALAIGMAHAPLVIARIVLLNALVGLVAGGLFWKYGLEHAMLAHFCADLVLHVAMPLAAHL</sequence>
<dbReference type="Pfam" id="PF02517">
    <property type="entry name" value="Rce1-like"/>
    <property type="match status" value="1"/>
</dbReference>
<evidence type="ECO:0000313" key="3">
    <source>
        <dbReference type="EMBL" id="MFC5579715.1"/>
    </source>
</evidence>
<feature type="transmembrane region" description="Helical" evidence="1">
    <location>
        <begin position="107"/>
        <end position="131"/>
    </location>
</feature>
<evidence type="ECO:0000256" key="1">
    <source>
        <dbReference type="SAM" id="Phobius"/>
    </source>
</evidence>
<comment type="caution">
    <text evidence="3">The sequence shown here is derived from an EMBL/GenBank/DDBJ whole genome shotgun (WGS) entry which is preliminary data.</text>
</comment>
<feature type="transmembrane region" description="Helical" evidence="1">
    <location>
        <begin position="217"/>
        <end position="237"/>
    </location>
</feature>
<feature type="transmembrane region" description="Helical" evidence="1">
    <location>
        <begin position="20"/>
        <end position="41"/>
    </location>
</feature>
<dbReference type="GO" id="GO:0016787">
    <property type="term" value="F:hydrolase activity"/>
    <property type="evidence" value="ECO:0007669"/>
    <property type="project" value="UniProtKB-KW"/>
</dbReference>
<organism evidence="3 4">
    <name type="scientific">Rhodanobacter terrae</name>
    <dbReference type="NCBI Taxonomy" id="418647"/>
    <lineage>
        <taxon>Bacteria</taxon>
        <taxon>Pseudomonadati</taxon>
        <taxon>Pseudomonadota</taxon>
        <taxon>Gammaproteobacteria</taxon>
        <taxon>Lysobacterales</taxon>
        <taxon>Rhodanobacteraceae</taxon>
        <taxon>Rhodanobacter</taxon>
    </lineage>
</organism>
<reference evidence="4" key="1">
    <citation type="journal article" date="2019" name="Int. J. Syst. Evol. Microbiol.">
        <title>The Global Catalogue of Microorganisms (GCM) 10K type strain sequencing project: providing services to taxonomists for standard genome sequencing and annotation.</title>
        <authorList>
            <consortium name="The Broad Institute Genomics Platform"/>
            <consortium name="The Broad Institute Genome Sequencing Center for Infectious Disease"/>
            <person name="Wu L."/>
            <person name="Ma J."/>
        </authorList>
    </citation>
    <scope>NUCLEOTIDE SEQUENCE [LARGE SCALE GENOMIC DNA]</scope>
    <source>
        <strain evidence="4">CGMCC 1.13587</strain>
    </source>
</reference>
<dbReference type="InterPro" id="IPR003675">
    <property type="entry name" value="Rce1/LyrA-like_dom"/>
</dbReference>
<dbReference type="EMBL" id="JBHSNG010000001">
    <property type="protein sequence ID" value="MFC5579715.1"/>
    <property type="molecule type" value="Genomic_DNA"/>
</dbReference>
<feature type="domain" description="CAAX prenyl protease 2/Lysostaphin resistance protein A-like" evidence="2">
    <location>
        <begin position="143"/>
        <end position="254"/>
    </location>
</feature>
<keyword evidence="3" id="KW-0378">Hydrolase</keyword>
<dbReference type="EC" id="3.4.-.-" evidence="3"/>
<name>A0ABW0SS93_9GAMM</name>
<dbReference type="RefSeq" id="WP_377323528.1">
    <property type="nucleotide sequence ID" value="NZ_JBHSNG010000001.1"/>
</dbReference>
<keyword evidence="1" id="KW-0812">Transmembrane</keyword>
<keyword evidence="4" id="KW-1185">Reference proteome</keyword>